<evidence type="ECO:0000313" key="2">
    <source>
        <dbReference type="WBParaSite" id="SVE_0132600.1"/>
    </source>
</evidence>
<dbReference type="WBParaSite" id="SVE_0132600.1">
    <property type="protein sequence ID" value="SVE_0132600.1"/>
    <property type="gene ID" value="SVE_0132600"/>
</dbReference>
<evidence type="ECO:0000313" key="1">
    <source>
        <dbReference type="Proteomes" id="UP000035680"/>
    </source>
</evidence>
<reference evidence="1" key="1">
    <citation type="submission" date="2014-07" db="EMBL/GenBank/DDBJ databases">
        <authorList>
            <person name="Martin A.A"/>
            <person name="De Silva N."/>
        </authorList>
    </citation>
    <scope>NUCLEOTIDE SEQUENCE</scope>
</reference>
<protein>
    <submittedName>
        <fullName evidence="2">Uncharacterized protein</fullName>
    </submittedName>
</protein>
<name>A0A0K0EXS1_STRVS</name>
<organism evidence="1 2">
    <name type="scientific">Strongyloides venezuelensis</name>
    <name type="common">Threadworm</name>
    <dbReference type="NCBI Taxonomy" id="75913"/>
    <lineage>
        <taxon>Eukaryota</taxon>
        <taxon>Metazoa</taxon>
        <taxon>Ecdysozoa</taxon>
        <taxon>Nematoda</taxon>
        <taxon>Chromadorea</taxon>
        <taxon>Rhabditida</taxon>
        <taxon>Tylenchina</taxon>
        <taxon>Panagrolaimomorpha</taxon>
        <taxon>Strongyloidoidea</taxon>
        <taxon>Strongyloididae</taxon>
        <taxon>Strongyloides</taxon>
    </lineage>
</organism>
<sequence>MAEIREKESNVQLNIIESSLPSSGVISGASDISLDSHNNDNLSTFKNKKKCFNNEFKVKTIVFKSRLPEKNVPKIPSNPLSDFENQIHSLNEHKYCSSSSENELGGTEKDDFHYKMNKIVLKKRLSKVSKHRNVKEMMTTDECYGSTSDDDNVTKTEIDNHISLAKNNIRNGKFKKQILCRNGITLSKVDNGNATDTDSDKDPLDILRVLKKGAPLVKCNEEDL</sequence>
<proteinExistence type="predicted"/>
<dbReference type="AlphaFoldDB" id="A0A0K0EXS1"/>
<accession>A0A0K0EXS1</accession>
<reference evidence="2" key="2">
    <citation type="submission" date="2015-08" db="UniProtKB">
        <authorList>
            <consortium name="WormBaseParasite"/>
        </authorList>
    </citation>
    <scope>IDENTIFICATION</scope>
</reference>
<keyword evidence="1" id="KW-1185">Reference proteome</keyword>
<dbReference type="Proteomes" id="UP000035680">
    <property type="component" value="Unassembled WGS sequence"/>
</dbReference>